<feature type="region of interest" description="Disordered" evidence="1">
    <location>
        <begin position="164"/>
        <end position="197"/>
    </location>
</feature>
<name>A0A8H7QFF7_9FUNG</name>
<accession>A0A8H7QFF7</accession>
<sequence>MNDNDGGLKRSPEPVENASTVEHKKQKISNEQQPEEVSILPTALVLDKVQEETINDLVKNSNAAVSLLQQNTGIYKPLYSYILYLTNSSKLFIDTTNTSKKRKVETKDSKQTIESEIPSADSIKAVTALQEYLHLCTGTENEKSEDISASITSEQLLFALTSIPSSEKEAEGQQGKLTKEGEEPMTVDANKNKSTTDNSAAVKVTNVPPVPQTKVPSPPTVPAPALPAPTLSMPTGLGITPKVTPSLPEASVTPAVIVAQSNPVASEPITAPISSASTFASTEPETLPTAVTTATSTATTTTITTTTTTAPILTSALPQTSIANNANSSSIPYTQKSNISNNNTITNTTTAISGPPLSTSAAAAATSLAFSSFPDISAALRRLSNANPSVIEQLSTSASSPRLSSSINAHLNDRKGTSIDVSPSEILGNALAAVAANAAAARSSSNINIASPKQQHHQQHQYQHQQQQQQQQQTPSSSTTSNNNNNNNNNNAQATATAIGNLAAFTANISSLLNSGGFHRNSFSQEDTQKLAAAVAVARNPQQRRKSSMQVVGNAFSNMIDQAILMGRNKSFSEAANKPVPATSNSNNHLPSTAAAPQPPHVVPKPKLIIKNDQVWKSIEGMEEKSLGFQLYSPQLLLPNLEDYVNGLMEIRVPARFLTFENVKVKKRALWGTDIYTDDSDIVAMAIHSGKYLPHFIEPTIEPTDPFALAVAGKQKESIEATKRLALSGKKYTQHDQHLIPDHDLKVTVRVLPTLQHYASSIRHKLKSREWGKHDGMSLFVNKVEKVKRGDARLKGRSSLKSNMFAYELYRKQALGLHQDKKPSSTTKIISSPPIQKGRIKKTRRVMRMFQIRSELKNKNNK</sequence>
<feature type="compositionally biased region" description="Low complexity" evidence="1">
    <location>
        <begin position="460"/>
        <end position="492"/>
    </location>
</feature>
<evidence type="ECO:0000313" key="2">
    <source>
        <dbReference type="EMBL" id="KAG2191819.1"/>
    </source>
</evidence>
<reference evidence="2" key="1">
    <citation type="submission" date="2020-12" db="EMBL/GenBank/DDBJ databases">
        <title>Metabolic potential, ecology and presence of endohyphal bacteria is reflected in genomic diversity of Mucoromycotina.</title>
        <authorList>
            <person name="Muszewska A."/>
            <person name="Okrasinska A."/>
            <person name="Steczkiewicz K."/>
            <person name="Drgas O."/>
            <person name="Orlowska M."/>
            <person name="Perlinska-Lenart U."/>
            <person name="Aleksandrzak-Piekarczyk T."/>
            <person name="Szatraj K."/>
            <person name="Zielenkiewicz U."/>
            <person name="Pilsyk S."/>
            <person name="Malc E."/>
            <person name="Mieczkowski P."/>
            <person name="Kruszewska J.S."/>
            <person name="Biernat P."/>
            <person name="Pawlowska J."/>
        </authorList>
    </citation>
    <scope>NUCLEOTIDE SEQUENCE</scope>
    <source>
        <strain evidence="2">CBS 226.32</strain>
    </source>
</reference>
<feature type="compositionally biased region" description="Basic and acidic residues" evidence="1">
    <location>
        <begin position="1"/>
        <end position="13"/>
    </location>
</feature>
<organism evidence="2 3">
    <name type="scientific">Mucor plumbeus</name>
    <dbReference type="NCBI Taxonomy" id="97098"/>
    <lineage>
        <taxon>Eukaryota</taxon>
        <taxon>Fungi</taxon>
        <taxon>Fungi incertae sedis</taxon>
        <taxon>Mucoromycota</taxon>
        <taxon>Mucoromycotina</taxon>
        <taxon>Mucoromycetes</taxon>
        <taxon>Mucorales</taxon>
        <taxon>Mucorineae</taxon>
        <taxon>Mucoraceae</taxon>
        <taxon>Mucor</taxon>
    </lineage>
</organism>
<feature type="region of interest" description="Disordered" evidence="1">
    <location>
        <begin position="818"/>
        <end position="841"/>
    </location>
</feature>
<feature type="compositionally biased region" description="Polar residues" evidence="1">
    <location>
        <begin position="582"/>
        <end position="591"/>
    </location>
</feature>
<feature type="compositionally biased region" description="Basic and acidic residues" evidence="1">
    <location>
        <begin position="166"/>
        <end position="182"/>
    </location>
</feature>
<feature type="region of interest" description="Disordered" evidence="1">
    <location>
        <begin position="451"/>
        <end position="492"/>
    </location>
</feature>
<proteinExistence type="predicted"/>
<dbReference type="Proteomes" id="UP000650833">
    <property type="component" value="Unassembled WGS sequence"/>
</dbReference>
<feature type="region of interest" description="Disordered" evidence="1">
    <location>
        <begin position="575"/>
        <end position="603"/>
    </location>
</feature>
<dbReference type="Gene3D" id="2.170.130.20">
    <property type="entry name" value="LCCL-like domain"/>
    <property type="match status" value="1"/>
</dbReference>
<evidence type="ECO:0000313" key="3">
    <source>
        <dbReference type="Proteomes" id="UP000650833"/>
    </source>
</evidence>
<evidence type="ECO:0000256" key="1">
    <source>
        <dbReference type="SAM" id="MobiDB-lite"/>
    </source>
</evidence>
<dbReference type="OrthoDB" id="3596986at2759"/>
<dbReference type="Pfam" id="PF08642">
    <property type="entry name" value="Rxt3"/>
    <property type="match status" value="1"/>
</dbReference>
<gene>
    <name evidence="2" type="ORF">INT46_005035</name>
</gene>
<protein>
    <submittedName>
        <fullName evidence="2">Uncharacterized protein</fullName>
    </submittedName>
</protein>
<comment type="caution">
    <text evidence="2">The sequence shown here is derived from an EMBL/GenBank/DDBJ whole genome shotgun (WGS) entry which is preliminary data.</text>
</comment>
<dbReference type="InterPro" id="IPR013951">
    <property type="entry name" value="Rxt3"/>
</dbReference>
<dbReference type="AlphaFoldDB" id="A0A8H7QFF7"/>
<dbReference type="EMBL" id="JAEPRC010000785">
    <property type="protein sequence ID" value="KAG2191819.1"/>
    <property type="molecule type" value="Genomic_DNA"/>
</dbReference>
<keyword evidence="3" id="KW-1185">Reference proteome</keyword>
<feature type="region of interest" description="Disordered" evidence="1">
    <location>
        <begin position="1"/>
        <end position="34"/>
    </location>
</feature>
<dbReference type="InterPro" id="IPR036609">
    <property type="entry name" value="LCCL_sf"/>
</dbReference>
<feature type="compositionally biased region" description="Low complexity" evidence="1">
    <location>
        <begin position="824"/>
        <end position="835"/>
    </location>
</feature>